<evidence type="ECO:0000313" key="2">
    <source>
        <dbReference type="EMBL" id="SIT89744.1"/>
    </source>
</evidence>
<evidence type="ECO:0000256" key="1">
    <source>
        <dbReference type="SAM" id="Phobius"/>
    </source>
</evidence>
<name>A0A1R3XHQ8_9BACT</name>
<protein>
    <submittedName>
        <fullName evidence="2">Uncharacterized protein</fullName>
    </submittedName>
</protein>
<dbReference type="STRING" id="1317125.SAMN05444128_2113"/>
<accession>A0A1R3XHQ8</accession>
<dbReference type="Proteomes" id="UP000187181">
    <property type="component" value="Unassembled WGS sequence"/>
</dbReference>
<proteinExistence type="predicted"/>
<keyword evidence="1" id="KW-1133">Transmembrane helix</keyword>
<keyword evidence="1" id="KW-0472">Membrane</keyword>
<evidence type="ECO:0000313" key="3">
    <source>
        <dbReference type="Proteomes" id="UP000187181"/>
    </source>
</evidence>
<gene>
    <name evidence="2" type="ORF">SAMN05444128_2113</name>
</gene>
<feature type="transmembrane region" description="Helical" evidence="1">
    <location>
        <begin position="117"/>
        <end position="136"/>
    </location>
</feature>
<keyword evidence="1" id="KW-0812">Transmembrane</keyword>
<dbReference type="OrthoDB" id="769130at2"/>
<dbReference type="AlphaFoldDB" id="A0A1R3XHQ8"/>
<keyword evidence="3" id="KW-1185">Reference proteome</keyword>
<sequence>MIPKLQPIEGIAQSEKLAEEFNRMQQLIDALNSKAIPEGIAATITQQLEPLNGLNIPAKEHTAKLKETRSAILKLVEKQLNLVPQKHHLKLWLALGMSTFGLPFGVVFSLALKNFALLGLGLPIGMGIGMGIGAKLDEKAKSEGRQLDLE</sequence>
<dbReference type="EMBL" id="FTPP01000002">
    <property type="protein sequence ID" value="SIT89744.1"/>
    <property type="molecule type" value="Genomic_DNA"/>
</dbReference>
<feature type="transmembrane region" description="Helical" evidence="1">
    <location>
        <begin position="91"/>
        <end position="111"/>
    </location>
</feature>
<organism evidence="2 3">
    <name type="scientific">Pontibacter indicus</name>
    <dbReference type="NCBI Taxonomy" id="1317125"/>
    <lineage>
        <taxon>Bacteria</taxon>
        <taxon>Pseudomonadati</taxon>
        <taxon>Bacteroidota</taxon>
        <taxon>Cytophagia</taxon>
        <taxon>Cytophagales</taxon>
        <taxon>Hymenobacteraceae</taxon>
        <taxon>Pontibacter</taxon>
    </lineage>
</organism>
<reference evidence="3" key="1">
    <citation type="submission" date="2017-01" db="EMBL/GenBank/DDBJ databases">
        <authorList>
            <person name="Varghese N."/>
            <person name="Submissions S."/>
        </authorList>
    </citation>
    <scope>NUCLEOTIDE SEQUENCE [LARGE SCALE GENOMIC DNA]</scope>
    <source>
        <strain evidence="3">LP100</strain>
    </source>
</reference>
<dbReference type="RefSeq" id="WP_076668671.1">
    <property type="nucleotide sequence ID" value="NZ_FTPP01000002.1"/>
</dbReference>